<gene>
    <name evidence="5" type="ORF">GGE31_003705</name>
    <name evidence="4" type="ORF">GGE33_003763</name>
    <name evidence="6" type="ORF">GGE35_003718</name>
</gene>
<accession>A0A7W6TH26</accession>
<protein>
    <submittedName>
        <fullName evidence="5">Acetyltransferase-like isoleucine patch superfamily enzyme</fullName>
    </submittedName>
</protein>
<keyword evidence="2" id="KW-0677">Repeat</keyword>
<dbReference type="CDD" id="cd04647">
    <property type="entry name" value="LbH_MAT_like"/>
    <property type="match status" value="1"/>
</dbReference>
<organism evidence="5 8">
    <name type="scientific">Aliirhizobium cellulosilyticum</name>
    <dbReference type="NCBI Taxonomy" id="393664"/>
    <lineage>
        <taxon>Bacteria</taxon>
        <taxon>Pseudomonadati</taxon>
        <taxon>Pseudomonadota</taxon>
        <taxon>Alphaproteobacteria</taxon>
        <taxon>Hyphomicrobiales</taxon>
        <taxon>Rhizobiaceae</taxon>
        <taxon>Aliirhizobium</taxon>
    </lineage>
</organism>
<proteinExistence type="predicted"/>
<dbReference type="Proteomes" id="UP000576087">
    <property type="component" value="Unassembled WGS sequence"/>
</dbReference>
<evidence type="ECO:0000313" key="9">
    <source>
        <dbReference type="Proteomes" id="UP000576087"/>
    </source>
</evidence>
<evidence type="ECO:0000313" key="7">
    <source>
        <dbReference type="Proteomes" id="UP000520770"/>
    </source>
</evidence>
<evidence type="ECO:0000256" key="2">
    <source>
        <dbReference type="ARBA" id="ARBA00022737"/>
    </source>
</evidence>
<dbReference type="PROSITE" id="PS00101">
    <property type="entry name" value="HEXAPEP_TRANSFERASES"/>
    <property type="match status" value="1"/>
</dbReference>
<dbReference type="RefSeq" id="WP_246436241.1">
    <property type="nucleotide sequence ID" value="NZ_JACIGW010000004.1"/>
</dbReference>
<dbReference type="InterPro" id="IPR011004">
    <property type="entry name" value="Trimer_LpxA-like_sf"/>
</dbReference>
<comment type="caution">
    <text evidence="5">The sequence shown here is derived from an EMBL/GenBank/DDBJ whole genome shotgun (WGS) entry which is preliminary data.</text>
</comment>
<reference evidence="7 8" key="1">
    <citation type="submission" date="2020-08" db="EMBL/GenBank/DDBJ databases">
        <title>Genomic Encyclopedia of Type Strains, Phase IV (KMG-V): Genome sequencing to study the core and pangenomes of soil and plant-associated prokaryotes.</title>
        <authorList>
            <person name="Whitman W."/>
        </authorList>
    </citation>
    <scope>NUCLEOTIDE SEQUENCE [LARGE SCALE GENOMIC DNA]</scope>
    <source>
        <strain evidence="5 8">SEMIA 444</strain>
        <strain evidence="4 7">SEMIA 448</strain>
        <strain evidence="6 9">SEMIA 452</strain>
    </source>
</reference>
<dbReference type="InterPro" id="IPR051159">
    <property type="entry name" value="Hexapeptide_acetyltransf"/>
</dbReference>
<evidence type="ECO:0000313" key="6">
    <source>
        <dbReference type="EMBL" id="MBB4447883.1"/>
    </source>
</evidence>
<evidence type="ECO:0000256" key="1">
    <source>
        <dbReference type="ARBA" id="ARBA00022679"/>
    </source>
</evidence>
<dbReference type="EMBL" id="JACIHM010000005">
    <property type="protein sequence ID" value="MBB4447883.1"/>
    <property type="molecule type" value="Genomic_DNA"/>
</dbReference>
<evidence type="ECO:0000256" key="3">
    <source>
        <dbReference type="ARBA" id="ARBA00023315"/>
    </source>
</evidence>
<evidence type="ECO:0000313" key="8">
    <source>
        <dbReference type="Proteomes" id="UP000524535"/>
    </source>
</evidence>
<dbReference type="PANTHER" id="PTHR23416:SF78">
    <property type="entry name" value="LIPOPOLYSACCHARIDE BIOSYNTHESIS O-ACETYL TRANSFERASE WBBJ-RELATED"/>
    <property type="match status" value="1"/>
</dbReference>
<dbReference type="GO" id="GO:0016746">
    <property type="term" value="F:acyltransferase activity"/>
    <property type="evidence" value="ECO:0007669"/>
    <property type="project" value="UniProtKB-KW"/>
</dbReference>
<dbReference type="Proteomes" id="UP000520770">
    <property type="component" value="Unassembled WGS sequence"/>
</dbReference>
<dbReference type="AlphaFoldDB" id="A0A7W6TH26"/>
<dbReference type="PANTHER" id="PTHR23416">
    <property type="entry name" value="SIALIC ACID SYNTHASE-RELATED"/>
    <property type="match status" value="1"/>
</dbReference>
<dbReference type="EMBL" id="JACIGY010000005">
    <property type="protein sequence ID" value="MBB4413179.1"/>
    <property type="molecule type" value="Genomic_DNA"/>
</dbReference>
<dbReference type="EMBL" id="JACIGW010000004">
    <property type="protein sequence ID" value="MBB4350000.1"/>
    <property type="molecule type" value="Genomic_DNA"/>
</dbReference>
<keyword evidence="1 5" id="KW-0808">Transferase</keyword>
<name>A0A7W6TH26_9HYPH</name>
<keyword evidence="3" id="KW-0012">Acyltransferase</keyword>
<dbReference type="Pfam" id="PF00132">
    <property type="entry name" value="Hexapep"/>
    <property type="match status" value="1"/>
</dbReference>
<evidence type="ECO:0000313" key="4">
    <source>
        <dbReference type="EMBL" id="MBB4350000.1"/>
    </source>
</evidence>
<dbReference type="SUPFAM" id="SSF51161">
    <property type="entry name" value="Trimeric LpxA-like enzymes"/>
    <property type="match status" value="1"/>
</dbReference>
<dbReference type="Proteomes" id="UP000524535">
    <property type="component" value="Unassembled WGS sequence"/>
</dbReference>
<keyword evidence="8" id="KW-1185">Reference proteome</keyword>
<evidence type="ECO:0000313" key="5">
    <source>
        <dbReference type="EMBL" id="MBB4413179.1"/>
    </source>
</evidence>
<sequence>MNHAMQADPDTDEAVLERKARLEFMTWERKPAETDGADQRALKQKLARSANARIADTAYIAEDARIFTTSLIVGHRSWIAAHALVRGDIELGSNCSVNAYACLSGKVRFGDGVRIASLVSIVGFNHGFDDPDTPINDQPHEIKGIVIGDDVWIGANAVVLDGVTIGNGAVIAAGAVVNKDVPPLAIMAGVPAKLIRRRGEKPVAAKSRRGEVEKALRSISGMAESQWRDVLNHYRRPEGYVSPDASGVASESSRHQCDAIEIAAGFGAPPSGDEAKAIIDRLQSMQDSQTGLFPDPYTPADPSLPVLEDNLSLYNVLAVGYALEILGSRPKYRVASAEMDAVALCDWLDALPWKKRAWRCGDRIDGIATALYFNARYFESGEGRDRGREVLFGWLATHADRATGLWGHPTAEQGLLQPINGFYRLTRGSYAQFGLPVPHPDAAINSVLTHYRNYEGFSGENYTACNLLDTIHPLRLCLKQTDFMRAQAELVAEAIILRAPERWQAGTGFAFADGQQAGLQGTEMWLSTLHLAADLLGLKDQFAFVPQGVHRTRAAGLGI</sequence>
<dbReference type="Gene3D" id="2.160.10.10">
    <property type="entry name" value="Hexapeptide repeat proteins"/>
    <property type="match status" value="1"/>
</dbReference>
<dbReference type="InterPro" id="IPR018357">
    <property type="entry name" value="Hexapep_transf_CS"/>
</dbReference>
<dbReference type="InterPro" id="IPR001451">
    <property type="entry name" value="Hexapep"/>
</dbReference>